<accession>A0A6D2FEW0</accession>
<protein>
    <submittedName>
        <fullName evidence="1">Uncharacterized protein</fullName>
    </submittedName>
</protein>
<evidence type="ECO:0000313" key="1">
    <source>
        <dbReference type="EMBL" id="TXW68732.1"/>
    </source>
</evidence>
<comment type="caution">
    <text evidence="1">The sequence shown here is derived from an EMBL/GenBank/DDBJ whole genome shotgun (WGS) entry which is preliminary data.</text>
</comment>
<gene>
    <name evidence="1" type="ORF">D4M70_10700</name>
</gene>
<dbReference type="AlphaFoldDB" id="A0A6D2FEW0"/>
<sequence>MSDLTERDKRIKWVTEPFEDRFNEIKTTLGDIQEVTEYLIGRMEEKPLAELKFEGRDDLTFLIRDLKRDVGRLESIFDKAGLSIRYEIVKNERGVKCIRFLE</sequence>
<dbReference type="RefSeq" id="WP_148374343.1">
    <property type="nucleotide sequence ID" value="NZ_JAJLOX010000001.1"/>
</dbReference>
<proteinExistence type="predicted"/>
<organism evidence="1">
    <name type="scientific">Escherichia coli</name>
    <dbReference type="NCBI Taxonomy" id="562"/>
    <lineage>
        <taxon>Bacteria</taxon>
        <taxon>Pseudomonadati</taxon>
        <taxon>Pseudomonadota</taxon>
        <taxon>Gammaproteobacteria</taxon>
        <taxon>Enterobacterales</taxon>
        <taxon>Enterobacteriaceae</taxon>
        <taxon>Escherichia</taxon>
    </lineage>
</organism>
<reference evidence="1" key="1">
    <citation type="submission" date="2018-09" db="EMBL/GenBank/DDBJ databases">
        <title>Persistent metagenomic signatures of early life antibiotic treatment in the infant gut microbiota and resistome.</title>
        <authorList>
            <person name="Gasparrini A.J."/>
        </authorList>
    </citation>
    <scope>NUCLEOTIDE SEQUENCE</scope>
    <source>
        <strain evidence="1">N039.E-6</strain>
    </source>
</reference>
<name>A0A6D2FEW0_ECOLX</name>
<dbReference type="EMBL" id="QYMX01000010">
    <property type="protein sequence ID" value="TXW68732.1"/>
    <property type="molecule type" value="Genomic_DNA"/>
</dbReference>